<name>C0E560_9CORY</name>
<sequence length="50" mass="5331">MNSVFNAHRDPFGFLSDLFKKDQKGNSSEATVSGQQASIAVSIASTQSII</sequence>
<proteinExistence type="predicted"/>
<evidence type="ECO:0000313" key="2">
    <source>
        <dbReference type="Proteomes" id="UP000006247"/>
    </source>
</evidence>
<dbReference type="GeneID" id="84575344"/>
<dbReference type="AlphaFoldDB" id="C0E560"/>
<protein>
    <submittedName>
        <fullName evidence="1">Uncharacterized protein</fullName>
    </submittedName>
</protein>
<organism evidence="1 2">
    <name type="scientific">Corynebacterium matruchotii ATCC 33806</name>
    <dbReference type="NCBI Taxonomy" id="566549"/>
    <lineage>
        <taxon>Bacteria</taxon>
        <taxon>Bacillati</taxon>
        <taxon>Actinomycetota</taxon>
        <taxon>Actinomycetes</taxon>
        <taxon>Mycobacteriales</taxon>
        <taxon>Corynebacteriaceae</taxon>
        <taxon>Corynebacterium</taxon>
    </lineage>
</organism>
<dbReference type="Proteomes" id="UP000006247">
    <property type="component" value="Unassembled WGS sequence"/>
</dbReference>
<evidence type="ECO:0000313" key="1">
    <source>
        <dbReference type="EMBL" id="EEG26245.1"/>
    </source>
</evidence>
<gene>
    <name evidence="1" type="ORF">CORMATOL_02136</name>
</gene>
<dbReference type="RefSeq" id="WP_005522108.1">
    <property type="nucleotide sequence ID" value="NZ_EQ973330.1"/>
</dbReference>
<comment type="caution">
    <text evidence="1">The sequence shown here is derived from an EMBL/GenBank/DDBJ whole genome shotgun (WGS) entry which is preliminary data.</text>
</comment>
<accession>C0E560</accession>
<reference evidence="1 2" key="1">
    <citation type="submission" date="2009-01" db="EMBL/GenBank/DDBJ databases">
        <authorList>
            <person name="Fulton L."/>
            <person name="Clifton S."/>
            <person name="Chinwalla A.T."/>
            <person name="Mitreva M."/>
            <person name="Sodergren E."/>
            <person name="Weinstock G."/>
            <person name="Clifton S."/>
            <person name="Dooling D.J."/>
            <person name="Fulton B."/>
            <person name="Minx P."/>
            <person name="Pepin K.H."/>
            <person name="Johnson M."/>
            <person name="Bhonagiri V."/>
            <person name="Nash W.E."/>
            <person name="Mardis E.R."/>
            <person name="Wilson R.K."/>
        </authorList>
    </citation>
    <scope>NUCLEOTIDE SEQUENCE [LARGE SCALE GENOMIC DNA]</scope>
    <source>
        <strain evidence="1 2">ATCC 33806</strain>
    </source>
</reference>
<dbReference type="EMBL" id="ACEB01000031">
    <property type="protein sequence ID" value="EEG26245.1"/>
    <property type="molecule type" value="Genomic_DNA"/>
</dbReference>
<dbReference type="HOGENOM" id="CLU_3116881_0_0_11"/>